<dbReference type="RefSeq" id="WP_096667191.1">
    <property type="nucleotide sequence ID" value="NZ_AP018316.1"/>
</dbReference>
<sequence>MNDQELEILLNNMESDRVERKASISDRGKLCEAICAFANDLPNHQKSGVLFIGVNDNGTCANLTIDDKLLLTVSGMRDDGNILPFPSTIVQKRNIGGCELAVVIVEPSDAPPVRFKGRVWIRVGPRRATATAEEERRLAEKRRSKDLPFDLRPLTSASLNDLDLEIFRRVYLPSSLANDVLQENQRSVEQQLKSMRFATIDALSKPTILGVLVIGNDPRQFVPCAYIQFLRIGGTELTDPIKDQKEIGGALPDLLRMLDEIFQVNISVATDITAQPIELQQPDYPIVALQQLGRNAVMHRTYEGTNAPVRITWFNDRIEIQNPGGPFGQVNRQNFGQPGITDYRNPHLAEAMKNLGYVQRFGLGIELARQQLLKNGNPPLEFTVEDAHVLVTLKKKS</sequence>
<proteinExistence type="predicted"/>
<name>A0A1Z4V3G2_9CYAN</name>
<dbReference type="EMBL" id="AP018316">
    <property type="protein sequence ID" value="BAZ85973.1"/>
    <property type="molecule type" value="Genomic_DNA"/>
</dbReference>
<dbReference type="Pfam" id="PF04326">
    <property type="entry name" value="SLFN_AlbA_2"/>
    <property type="match status" value="1"/>
</dbReference>
<dbReference type="OrthoDB" id="9807907at2"/>
<organism evidence="2 3">
    <name type="scientific">Dolichospermum compactum NIES-806</name>
    <dbReference type="NCBI Taxonomy" id="1973481"/>
    <lineage>
        <taxon>Bacteria</taxon>
        <taxon>Bacillati</taxon>
        <taxon>Cyanobacteriota</taxon>
        <taxon>Cyanophyceae</taxon>
        <taxon>Nostocales</taxon>
        <taxon>Aphanizomenonaceae</taxon>
        <taxon>Dolichospermum</taxon>
        <taxon>Dolichospermum compactum</taxon>
    </lineage>
</organism>
<dbReference type="AlphaFoldDB" id="A0A1Z4V3G2"/>
<evidence type="ECO:0000259" key="1">
    <source>
        <dbReference type="Pfam" id="PF04326"/>
    </source>
</evidence>
<accession>A0A1Z4V3G2</accession>
<reference evidence="2 3" key="1">
    <citation type="submission" date="2017-06" db="EMBL/GenBank/DDBJ databases">
        <title>Genome sequencing of cyanobaciteial culture collection at National Institute for Environmental Studies (NIES).</title>
        <authorList>
            <person name="Hirose Y."/>
            <person name="Shimura Y."/>
            <person name="Fujisawa T."/>
            <person name="Nakamura Y."/>
            <person name="Kawachi M."/>
        </authorList>
    </citation>
    <scope>NUCLEOTIDE SEQUENCE [LARGE SCALE GENOMIC DNA]</scope>
    <source>
        <strain evidence="2 3">NIES-806</strain>
    </source>
</reference>
<dbReference type="InterPro" id="IPR038475">
    <property type="entry name" value="RecG_C_sf"/>
</dbReference>
<dbReference type="Pfam" id="PF13749">
    <property type="entry name" value="HATPase_c_4"/>
    <property type="match status" value="1"/>
</dbReference>
<dbReference type="PANTHER" id="PTHR30595:SF6">
    <property type="entry name" value="SCHLAFEN ALBA-2 DOMAIN-CONTAINING PROTEIN"/>
    <property type="match status" value="1"/>
</dbReference>
<dbReference type="Gene3D" id="3.30.565.60">
    <property type="match status" value="1"/>
</dbReference>
<dbReference type="Proteomes" id="UP000218702">
    <property type="component" value="Chromosome"/>
</dbReference>
<evidence type="ECO:0000313" key="2">
    <source>
        <dbReference type="EMBL" id="BAZ85973.1"/>
    </source>
</evidence>
<feature type="domain" description="Schlafen AlbA-2" evidence="1">
    <location>
        <begin position="14"/>
        <end position="127"/>
    </location>
</feature>
<dbReference type="InterPro" id="IPR007421">
    <property type="entry name" value="Schlafen_AlbA_2_dom"/>
</dbReference>
<keyword evidence="3" id="KW-1185">Reference proteome</keyword>
<dbReference type="PANTHER" id="PTHR30595">
    <property type="entry name" value="GLPR-RELATED TRANSCRIPTIONAL REPRESSOR"/>
    <property type="match status" value="1"/>
</dbReference>
<protein>
    <submittedName>
        <fullName evidence="2">Putative transcriptional regulator</fullName>
    </submittedName>
</protein>
<dbReference type="KEGG" id="dcm:NIES806_21780"/>
<evidence type="ECO:0000313" key="3">
    <source>
        <dbReference type="Proteomes" id="UP000218702"/>
    </source>
</evidence>
<gene>
    <name evidence="2" type="ORF">NIES806_21780</name>
</gene>
<dbReference type="InterPro" id="IPR038461">
    <property type="entry name" value="Schlafen_AlbA_2_dom_sf"/>
</dbReference>
<dbReference type="Gene3D" id="3.30.950.30">
    <property type="entry name" value="Schlafen, AAA domain"/>
    <property type="match status" value="1"/>
</dbReference>